<dbReference type="GO" id="GO:0033014">
    <property type="term" value="P:tetrapyrrole biosynthetic process"/>
    <property type="evidence" value="ECO:0007669"/>
    <property type="project" value="InterPro"/>
</dbReference>
<dbReference type="SUPFAM" id="SSF69618">
    <property type="entry name" value="HemD-like"/>
    <property type="match status" value="1"/>
</dbReference>
<dbReference type="RefSeq" id="WP_045532373.1">
    <property type="nucleotide sequence ID" value="NZ_AP014568.1"/>
</dbReference>
<dbReference type="EMBL" id="AP014568">
    <property type="protein sequence ID" value="BAO81777.1"/>
    <property type="molecule type" value="Genomic_DNA"/>
</dbReference>
<evidence type="ECO:0000313" key="2">
    <source>
        <dbReference type="EMBL" id="BAO81777.1"/>
    </source>
</evidence>
<dbReference type="GO" id="GO:0004852">
    <property type="term" value="F:uroporphyrinogen-III synthase activity"/>
    <property type="evidence" value="ECO:0007669"/>
    <property type="project" value="InterPro"/>
</dbReference>
<reference evidence="2 3" key="1">
    <citation type="journal article" date="2014" name="Nat. Commun.">
        <title>Physiological and genomic features of highly alkaliphilic hydrogen-utilizing Betaproteobacteria from a continental serpentinizing site.</title>
        <authorList>
            <person name="Suzuki S."/>
            <person name="Kuenen J.G."/>
            <person name="Schipper K."/>
            <person name="van der Velde S."/>
            <person name="Ishii S."/>
            <person name="Wu A."/>
            <person name="Sorokin D.Y."/>
            <person name="Tenney A."/>
            <person name="Meng X.Y."/>
            <person name="Morrill P.L."/>
            <person name="Kamagata Y."/>
            <person name="Muyzer G."/>
            <person name="Nealson K.H."/>
        </authorList>
    </citation>
    <scope>NUCLEOTIDE SEQUENCE [LARGE SCALE GENOMIC DNA]</scope>
    <source>
        <strain evidence="2 3">A1</strain>
    </source>
</reference>
<dbReference type="Pfam" id="PF02602">
    <property type="entry name" value="HEM4"/>
    <property type="match status" value="1"/>
</dbReference>
<organism evidence="2 3">
    <name type="scientific">Serpentinimonas raichei</name>
    <dbReference type="NCBI Taxonomy" id="1458425"/>
    <lineage>
        <taxon>Bacteria</taxon>
        <taxon>Pseudomonadati</taxon>
        <taxon>Pseudomonadota</taxon>
        <taxon>Betaproteobacteria</taxon>
        <taxon>Burkholderiales</taxon>
        <taxon>Comamonadaceae</taxon>
        <taxon>Serpentinimonas</taxon>
    </lineage>
</organism>
<dbReference type="InterPro" id="IPR036108">
    <property type="entry name" value="4pyrrol_syn_uPrphyn_synt_sf"/>
</dbReference>
<feature type="domain" description="Tetrapyrrole biosynthesis uroporphyrinogen III synthase" evidence="1">
    <location>
        <begin position="32"/>
        <end position="261"/>
    </location>
</feature>
<name>A0A060NJL6_9BURK</name>
<dbReference type="Proteomes" id="UP000067461">
    <property type="component" value="Chromosome"/>
</dbReference>
<gene>
    <name evidence="2" type="ORF">SRAA_1923</name>
</gene>
<dbReference type="CDD" id="cd06578">
    <property type="entry name" value="HemD"/>
    <property type="match status" value="1"/>
</dbReference>
<dbReference type="AlphaFoldDB" id="A0A060NJL6"/>
<evidence type="ECO:0000259" key="1">
    <source>
        <dbReference type="Pfam" id="PF02602"/>
    </source>
</evidence>
<dbReference type="KEGG" id="cbaa:SRAA_1923"/>
<dbReference type="OrthoDB" id="9787650at2"/>
<proteinExistence type="predicted"/>
<keyword evidence="3" id="KW-1185">Reference proteome</keyword>
<sequence>MPALPTPPDARADSRPVLLVTRPAHEAGVWLQALHAAGWTAAQALPLIDIAAATDQAALQQARLQAAGCDALMFVSAQAVRGFFGSEAPLAALAARCWAPGPGTAAALQAAGVPLGQIDQPPSHAAQFDSEALWAVVQPQLHPGHRLLVVRGQSADGRSGRDWLERQCLAQGGRVHACVAYRRSAPQWDAATAQRVREWVRNGAVWLFSSSEGLQHLSRLLPSQSWAQSRALVSHPRIAVSARQRGFGEIITHRPALDDLLRALSKLPNP</sequence>
<dbReference type="InterPro" id="IPR003754">
    <property type="entry name" value="4pyrrol_synth_uPrphyn_synth"/>
</dbReference>
<dbReference type="STRING" id="1458425.SRAA_1923"/>
<dbReference type="Gene3D" id="3.40.50.10090">
    <property type="match status" value="2"/>
</dbReference>
<evidence type="ECO:0000313" key="3">
    <source>
        <dbReference type="Proteomes" id="UP000067461"/>
    </source>
</evidence>
<protein>
    <submittedName>
        <fullName evidence="2">Uroporphyrinogen-III synthase</fullName>
    </submittedName>
</protein>
<accession>A0A060NJL6</accession>
<dbReference type="HOGENOM" id="CLU_011276_9_4_4"/>